<dbReference type="PROSITE" id="PS50082">
    <property type="entry name" value="WD_REPEATS_2"/>
    <property type="match status" value="5"/>
</dbReference>
<dbReference type="AlphaFoldDB" id="A0A2I1EF23"/>
<comment type="similarity">
    <text evidence="1">Belongs to the WD repeat WDR12/YTM1 family.</text>
</comment>
<dbReference type="GO" id="GO:0005654">
    <property type="term" value="C:nucleoplasm"/>
    <property type="evidence" value="ECO:0007669"/>
    <property type="project" value="UniProtKB-SubCell"/>
</dbReference>
<name>A0A2I1EF23_9GLOM</name>
<dbReference type="InterPro" id="IPR015943">
    <property type="entry name" value="WD40/YVTN_repeat-like_dom_sf"/>
</dbReference>
<dbReference type="PANTHER" id="PTHR19855">
    <property type="entry name" value="WD40 REPEAT PROTEIN 12, 37"/>
    <property type="match status" value="1"/>
</dbReference>
<dbReference type="CDD" id="cd00200">
    <property type="entry name" value="WD40"/>
    <property type="match status" value="1"/>
</dbReference>
<comment type="subcellular location">
    <subcellularLocation>
        <location evidence="1">Nucleus</location>
        <location evidence="1">Nucleolus</location>
    </subcellularLocation>
    <subcellularLocation>
        <location evidence="1">Nucleus</location>
        <location evidence="1">Nucleoplasm</location>
    </subcellularLocation>
</comment>
<dbReference type="GO" id="GO:0043021">
    <property type="term" value="F:ribonucleoprotein complex binding"/>
    <property type="evidence" value="ECO:0007669"/>
    <property type="project" value="UniProtKB-UniRule"/>
</dbReference>
<keyword evidence="1" id="KW-0698">rRNA processing</keyword>
<dbReference type="GO" id="GO:0030687">
    <property type="term" value="C:preribosome, large subunit precursor"/>
    <property type="evidence" value="ECO:0007669"/>
    <property type="project" value="UniProtKB-UniRule"/>
</dbReference>
<comment type="function">
    <text evidence="1">Component of the NOP7 complex, which is required for maturation of the 25S and 5.8S ribosomal RNAs and formation of the 60S ribosome.</text>
</comment>
<reference evidence="2 3" key="1">
    <citation type="submission" date="2017-10" db="EMBL/GenBank/DDBJ databases">
        <title>Extensive intraspecific genome diversity in a model arbuscular mycorrhizal fungus.</title>
        <authorList>
            <person name="Chen E.C.H."/>
            <person name="Morin E."/>
            <person name="Baudet D."/>
            <person name="Noel J."/>
            <person name="Ndikumana S."/>
            <person name="Charron P."/>
            <person name="St-Onge C."/>
            <person name="Giorgi J."/>
            <person name="Grigoriev I.V."/>
            <person name="Roux C."/>
            <person name="Martin F.M."/>
            <person name="Corradi N."/>
        </authorList>
    </citation>
    <scope>NUCLEOTIDE SEQUENCE [LARGE SCALE GENOMIC DNA]</scope>
    <source>
        <strain evidence="2 3">A1</strain>
    </source>
</reference>
<dbReference type="Gene3D" id="2.130.10.10">
    <property type="entry name" value="YVTN repeat-like/Quinoprotein amine dehydrogenase"/>
    <property type="match status" value="1"/>
</dbReference>
<dbReference type="InterPro" id="IPR028599">
    <property type="entry name" value="WDR12/Ytm1"/>
</dbReference>
<dbReference type="InterPro" id="IPR020472">
    <property type="entry name" value="WD40_PAC1"/>
</dbReference>
<gene>
    <name evidence="1" type="primary">YTM1</name>
    <name evidence="2" type="ORF">RhiirA1_345471</name>
</gene>
<comment type="subunit">
    <text evidence="1">Component of the NOP7 complex, composed of ERB1, NOP7 and YTM1. Within the NOP7 complex ERB1 appears to interact directly with NOP7 and YTM1. The NOP7 complex also associates with the 66S pre-ribosome.</text>
</comment>
<evidence type="ECO:0000256" key="1">
    <source>
        <dbReference type="HAMAP-Rule" id="MF_03029"/>
    </source>
</evidence>
<evidence type="ECO:0000313" key="3">
    <source>
        <dbReference type="Proteomes" id="UP000232688"/>
    </source>
</evidence>
<dbReference type="PROSITE" id="PS50294">
    <property type="entry name" value="WD_REPEATS_REGION"/>
    <property type="match status" value="3"/>
</dbReference>
<dbReference type="Pfam" id="PF08154">
    <property type="entry name" value="NLE"/>
    <property type="match status" value="1"/>
</dbReference>
<dbReference type="VEuPathDB" id="FungiDB:RhiirA1_345471"/>
<reference evidence="2 3" key="2">
    <citation type="submission" date="2017-10" db="EMBL/GenBank/DDBJ databases">
        <title>Genome analyses suggest a sexual origin of heterokaryosis in a supposedly ancient asexual fungus.</title>
        <authorList>
            <person name="Corradi N."/>
            <person name="Sedzielewska K."/>
            <person name="Noel J."/>
            <person name="Charron P."/>
            <person name="Farinelli L."/>
            <person name="Marton T."/>
            <person name="Kruger M."/>
            <person name="Pelin A."/>
            <person name="Brachmann A."/>
            <person name="Corradi N."/>
        </authorList>
    </citation>
    <scope>NUCLEOTIDE SEQUENCE [LARGE SCALE GENOMIC DNA]</scope>
    <source>
        <strain evidence="2 3">A1</strain>
    </source>
</reference>
<dbReference type="GO" id="GO:0000463">
    <property type="term" value="P:maturation of LSU-rRNA from tricistronic rRNA transcript (SSU-rRNA, 5.8S rRNA, LSU-rRNA)"/>
    <property type="evidence" value="ECO:0007669"/>
    <property type="project" value="UniProtKB-UniRule"/>
</dbReference>
<dbReference type="Proteomes" id="UP000232688">
    <property type="component" value="Unassembled WGS sequence"/>
</dbReference>
<dbReference type="InterPro" id="IPR001680">
    <property type="entry name" value="WD40_rpt"/>
</dbReference>
<dbReference type="PROSITE" id="PS00678">
    <property type="entry name" value="WD_REPEATS_1"/>
    <property type="match status" value="2"/>
</dbReference>
<dbReference type="OrthoDB" id="10251381at2759"/>
<organism evidence="2 3">
    <name type="scientific">Rhizophagus irregularis</name>
    <dbReference type="NCBI Taxonomy" id="588596"/>
    <lineage>
        <taxon>Eukaryota</taxon>
        <taxon>Fungi</taxon>
        <taxon>Fungi incertae sedis</taxon>
        <taxon>Mucoromycota</taxon>
        <taxon>Glomeromycotina</taxon>
        <taxon>Glomeromycetes</taxon>
        <taxon>Glomerales</taxon>
        <taxon>Glomeraceae</taxon>
        <taxon>Rhizophagus</taxon>
    </lineage>
</organism>
<dbReference type="SUPFAM" id="SSF50978">
    <property type="entry name" value="WD40 repeat-like"/>
    <property type="match status" value="1"/>
</dbReference>
<dbReference type="PRINTS" id="PR00320">
    <property type="entry name" value="GPROTEINBRPT"/>
</dbReference>
<dbReference type="GO" id="GO:0000466">
    <property type="term" value="P:maturation of 5.8S rRNA from tricistronic rRNA transcript (SSU-rRNA, 5.8S rRNA, LSU-rRNA)"/>
    <property type="evidence" value="ECO:0007669"/>
    <property type="project" value="UniProtKB-UniRule"/>
</dbReference>
<dbReference type="VEuPathDB" id="FungiDB:FUN_014737"/>
<dbReference type="Pfam" id="PF00400">
    <property type="entry name" value="WD40"/>
    <property type="match status" value="6"/>
</dbReference>
<dbReference type="EMBL" id="LLXH01000632">
    <property type="protein sequence ID" value="PKC64484.1"/>
    <property type="molecule type" value="Genomic_DNA"/>
</dbReference>
<dbReference type="PANTHER" id="PTHR19855:SF11">
    <property type="entry name" value="RIBOSOME BIOGENESIS PROTEIN WDR12"/>
    <property type="match status" value="1"/>
</dbReference>
<dbReference type="VEuPathDB" id="FungiDB:RhiirFUN_011900"/>
<evidence type="ECO:0000313" key="2">
    <source>
        <dbReference type="EMBL" id="PKC64484.1"/>
    </source>
</evidence>
<dbReference type="InterPro" id="IPR036322">
    <property type="entry name" value="WD40_repeat_dom_sf"/>
</dbReference>
<dbReference type="SMART" id="SM00320">
    <property type="entry name" value="WD40"/>
    <property type="match status" value="7"/>
</dbReference>
<sequence>METSQEIQVQVRFVTKQTEYAVTDTPMIVPAKLKRYGLSEIINHLLGFEKPLPFDFMIDNLFLRTSLLEYLENSGLSTENIITIEYVESMLPPTPLSSFQHDDWISSVKIFNQRYFLTGSYDNHVRIWNTSGECLQTFIGHNAPIKSVSWISVKDDEEFTFLSASQDRTIRAWRSSLEHNKYISLYECIGHKGSIESIAVSPSCSEFASGSWDSSIMLWTMEIPENSDDDEHIKIQTSSKRRKVIKKEKILTKVFTTISYASGSYYPIATMNGHIGAISSVVFDDKDNNKLYSGGWDHSIRIWDVESRTNVDVKNCDKVVYGISYSGKSGLIASGHSDRIIRLWDPRAEDVAVVKLTLSSHKNWVTSVSWSTKNSFMLVSGSYDGTVKIWDIRSRTPLYTLSKQNGDKGKENENDTPKKIFCVDWDQDIILSGGEDNQLHIYGSKKIGFTKSEEEGKL</sequence>
<protein>
    <recommendedName>
        <fullName evidence="1">Ribosome biogenesis protein YTM1</fullName>
    </recommendedName>
</protein>
<comment type="caution">
    <text evidence="2">The sequence shown here is derived from an EMBL/GenBank/DDBJ whole genome shotgun (WGS) entry which is preliminary data.</text>
</comment>
<keyword evidence="1" id="KW-0539">Nucleus</keyword>
<accession>A0A2I1EF23</accession>
<keyword evidence="1" id="KW-0690">Ribosome biogenesis</keyword>
<proteinExistence type="inferred from homology"/>
<dbReference type="InterPro" id="IPR019775">
    <property type="entry name" value="WD40_repeat_CS"/>
</dbReference>
<dbReference type="HAMAP" id="MF_03029">
    <property type="entry name" value="WDR12"/>
    <property type="match status" value="1"/>
</dbReference>
<dbReference type="GO" id="GO:0005730">
    <property type="term" value="C:nucleolus"/>
    <property type="evidence" value="ECO:0007669"/>
    <property type="project" value="UniProtKB-SubCell"/>
</dbReference>
<dbReference type="InterPro" id="IPR012972">
    <property type="entry name" value="NLE"/>
</dbReference>